<dbReference type="eggNOG" id="KOG1203">
    <property type="taxonomic scope" value="Eukaryota"/>
</dbReference>
<gene>
    <name evidence="2" type="ORF">OSTLU_7335</name>
</gene>
<protein>
    <recommendedName>
        <fullName evidence="1">NAD(P)-binding domain-containing protein</fullName>
    </recommendedName>
</protein>
<dbReference type="PANTHER" id="PTHR15020:SF11">
    <property type="entry name" value="OS06G0360300 PROTEIN"/>
    <property type="match status" value="1"/>
</dbReference>
<keyword evidence="3" id="KW-1185">Reference proteome</keyword>
<dbReference type="InterPro" id="IPR036291">
    <property type="entry name" value="NAD(P)-bd_dom_sf"/>
</dbReference>
<dbReference type="Gene3D" id="3.40.50.720">
    <property type="entry name" value="NAD(P)-binding Rossmann-like Domain"/>
    <property type="match status" value="1"/>
</dbReference>
<reference evidence="2 3" key="1">
    <citation type="journal article" date="2007" name="Proc. Natl. Acad. Sci. U.S.A.">
        <title>The tiny eukaryote Ostreococcus provides genomic insights into the paradox of plankton speciation.</title>
        <authorList>
            <person name="Palenik B."/>
            <person name="Grimwood J."/>
            <person name="Aerts A."/>
            <person name="Rouze P."/>
            <person name="Salamov A."/>
            <person name="Putnam N."/>
            <person name="Dupont C."/>
            <person name="Jorgensen R."/>
            <person name="Derelle E."/>
            <person name="Rombauts S."/>
            <person name="Zhou K."/>
            <person name="Otillar R."/>
            <person name="Merchant S.S."/>
            <person name="Podell S."/>
            <person name="Gaasterland T."/>
            <person name="Napoli C."/>
            <person name="Gendler K."/>
            <person name="Manuell A."/>
            <person name="Tai V."/>
            <person name="Vallon O."/>
            <person name="Piganeau G."/>
            <person name="Jancek S."/>
            <person name="Heijde M."/>
            <person name="Jabbari K."/>
            <person name="Bowler C."/>
            <person name="Lohr M."/>
            <person name="Robbens S."/>
            <person name="Werner G."/>
            <person name="Dubchak I."/>
            <person name="Pazour G.J."/>
            <person name="Ren Q."/>
            <person name="Paulsen I."/>
            <person name="Delwiche C."/>
            <person name="Schmutz J."/>
            <person name="Rokhsar D."/>
            <person name="Van de Peer Y."/>
            <person name="Moreau H."/>
            <person name="Grigoriev I.V."/>
        </authorList>
    </citation>
    <scope>NUCLEOTIDE SEQUENCE [LARGE SCALE GENOMIC DNA]</scope>
    <source>
        <strain evidence="2 3">CCE9901</strain>
    </source>
</reference>
<dbReference type="InterPro" id="IPR016040">
    <property type="entry name" value="NAD(P)-bd_dom"/>
</dbReference>
<dbReference type="SUPFAM" id="SSF51735">
    <property type="entry name" value="NAD(P)-binding Rossmann-fold domains"/>
    <property type="match status" value="1"/>
</dbReference>
<proteinExistence type="predicted"/>
<evidence type="ECO:0000313" key="3">
    <source>
        <dbReference type="Proteomes" id="UP000001568"/>
    </source>
</evidence>
<name>A4S215_OSTLU</name>
<dbReference type="PANTHER" id="PTHR15020">
    <property type="entry name" value="FLAVIN REDUCTASE-RELATED"/>
    <property type="match status" value="1"/>
</dbReference>
<feature type="non-terminal residue" evidence="2">
    <location>
        <position position="126"/>
    </location>
</feature>
<organism evidence="2 3">
    <name type="scientific">Ostreococcus lucimarinus (strain CCE9901)</name>
    <dbReference type="NCBI Taxonomy" id="436017"/>
    <lineage>
        <taxon>Eukaryota</taxon>
        <taxon>Viridiplantae</taxon>
        <taxon>Chlorophyta</taxon>
        <taxon>Mamiellophyceae</taxon>
        <taxon>Mamiellales</taxon>
        <taxon>Bathycoccaceae</taxon>
        <taxon>Ostreococcus</taxon>
    </lineage>
</organism>
<feature type="non-terminal residue" evidence="2">
    <location>
        <position position="1"/>
    </location>
</feature>
<dbReference type="OrthoDB" id="419598at2759"/>
<dbReference type="GeneID" id="5003104"/>
<sequence>SRVDRDGVITCARACLRAGVERFVIVSSGAVSKPASPVYIFLNLFGGIMRNKILGEDAVRALYFDRPGQFYTVVRPGGLSEDPARGVGALELNQGDEISGRISREDVAAICIESITRDDAANATFE</sequence>
<dbReference type="HOGENOM" id="CLU_1987354_0_0_1"/>
<dbReference type="RefSeq" id="XP_001419247.1">
    <property type="nucleotide sequence ID" value="XM_001419210.1"/>
</dbReference>
<dbReference type="Gramene" id="ABO97540">
    <property type="protein sequence ID" value="ABO97540"/>
    <property type="gene ID" value="OSTLU_7335"/>
</dbReference>
<dbReference type="EMBL" id="CP000588">
    <property type="protein sequence ID" value="ABO97540.1"/>
    <property type="molecule type" value="Genomic_DNA"/>
</dbReference>
<evidence type="ECO:0000259" key="1">
    <source>
        <dbReference type="Pfam" id="PF13460"/>
    </source>
</evidence>
<feature type="domain" description="NAD(P)-binding" evidence="1">
    <location>
        <begin position="4"/>
        <end position="117"/>
    </location>
</feature>
<evidence type="ECO:0000313" key="2">
    <source>
        <dbReference type="EMBL" id="ABO97540.1"/>
    </source>
</evidence>
<dbReference type="Pfam" id="PF13460">
    <property type="entry name" value="NAD_binding_10"/>
    <property type="match status" value="1"/>
</dbReference>
<dbReference type="Proteomes" id="UP000001568">
    <property type="component" value="Chromosome 8"/>
</dbReference>
<dbReference type="KEGG" id="olu:OSTLU_7335"/>
<dbReference type="AlphaFoldDB" id="A4S215"/>
<accession>A4S215</accession>
<dbReference type="STRING" id="436017.A4S215"/>